<feature type="domain" description="Guanylate kinase-like" evidence="9">
    <location>
        <begin position="1"/>
        <end position="183"/>
    </location>
</feature>
<evidence type="ECO:0000256" key="4">
    <source>
        <dbReference type="ARBA" id="ARBA00022679"/>
    </source>
</evidence>
<evidence type="ECO:0000256" key="2">
    <source>
        <dbReference type="ARBA" id="ARBA00012961"/>
    </source>
</evidence>
<evidence type="ECO:0000256" key="7">
    <source>
        <dbReference type="ARBA" id="ARBA00022840"/>
    </source>
</evidence>
<evidence type="ECO:0000256" key="8">
    <source>
        <dbReference type="ARBA" id="ARBA00030128"/>
    </source>
</evidence>
<dbReference type="CDD" id="cd00071">
    <property type="entry name" value="GMPK"/>
    <property type="match status" value="1"/>
</dbReference>
<proteinExistence type="inferred from homology"/>
<keyword evidence="7" id="KW-0067">ATP-binding</keyword>
<dbReference type="InterPro" id="IPR008144">
    <property type="entry name" value="Guanylate_kin-like_dom"/>
</dbReference>
<reference evidence="10 11" key="1">
    <citation type="submission" date="2017-09" db="EMBL/GenBank/DDBJ databases">
        <title>Depth-based differentiation of microbial function through sediment-hosted aquifers and enrichment of novel symbionts in the deep terrestrial subsurface.</title>
        <authorList>
            <person name="Probst A.J."/>
            <person name="Ladd B."/>
            <person name="Jarett J.K."/>
            <person name="Geller-Mcgrath D.E."/>
            <person name="Sieber C.M."/>
            <person name="Emerson J.B."/>
            <person name="Anantharaman K."/>
            <person name="Thomas B.C."/>
            <person name="Malmstrom R."/>
            <person name="Stieglmeier M."/>
            <person name="Klingl A."/>
            <person name="Woyke T."/>
            <person name="Ryan C.M."/>
            <person name="Banfield J.F."/>
        </authorList>
    </citation>
    <scope>NUCLEOTIDE SEQUENCE [LARGE SCALE GENOMIC DNA]</scope>
    <source>
        <strain evidence="10">CG23_combo_of_CG06-09_8_20_14_all_41_10</strain>
    </source>
</reference>
<dbReference type="EC" id="2.7.4.8" evidence="2"/>
<dbReference type="EMBL" id="PCRK01000025">
    <property type="protein sequence ID" value="PIP19727.1"/>
    <property type="molecule type" value="Genomic_DNA"/>
</dbReference>
<evidence type="ECO:0000259" key="9">
    <source>
        <dbReference type="PROSITE" id="PS50052"/>
    </source>
</evidence>
<evidence type="ECO:0000256" key="6">
    <source>
        <dbReference type="ARBA" id="ARBA00022777"/>
    </source>
</evidence>
<evidence type="ECO:0000313" key="11">
    <source>
        <dbReference type="Proteomes" id="UP000231292"/>
    </source>
</evidence>
<dbReference type="GO" id="GO:0004385">
    <property type="term" value="F:GMP kinase activity"/>
    <property type="evidence" value="ECO:0007669"/>
    <property type="project" value="UniProtKB-EC"/>
</dbReference>
<dbReference type="Gene3D" id="3.30.63.10">
    <property type="entry name" value="Guanylate Kinase phosphate binding domain"/>
    <property type="match status" value="1"/>
</dbReference>
<evidence type="ECO:0000256" key="1">
    <source>
        <dbReference type="ARBA" id="ARBA00005790"/>
    </source>
</evidence>
<dbReference type="SUPFAM" id="SSF52540">
    <property type="entry name" value="P-loop containing nucleoside triphosphate hydrolases"/>
    <property type="match status" value="1"/>
</dbReference>
<evidence type="ECO:0000256" key="5">
    <source>
        <dbReference type="ARBA" id="ARBA00022741"/>
    </source>
</evidence>
<dbReference type="InterPro" id="IPR020590">
    <property type="entry name" value="Guanylate_kinase_CS"/>
</dbReference>
<dbReference type="PANTHER" id="PTHR23117">
    <property type="entry name" value="GUANYLATE KINASE-RELATED"/>
    <property type="match status" value="1"/>
</dbReference>
<organism evidence="10 11">
    <name type="scientific">Candidatus Sherwoodlollariibacterium unditelluris</name>
    <dbReference type="NCBI Taxonomy" id="1974757"/>
    <lineage>
        <taxon>Bacteria</taxon>
        <taxon>Pseudomonadati</taxon>
        <taxon>Candidatus Omnitrophota</taxon>
        <taxon>Candidatus Sherwoodlollariibacterium</taxon>
    </lineage>
</organism>
<dbReference type="PANTHER" id="PTHR23117:SF13">
    <property type="entry name" value="GUANYLATE KINASE"/>
    <property type="match status" value="1"/>
</dbReference>
<keyword evidence="6 10" id="KW-0418">Kinase</keyword>
<dbReference type="Gene3D" id="3.40.50.300">
    <property type="entry name" value="P-loop containing nucleotide triphosphate hydrolases"/>
    <property type="match status" value="1"/>
</dbReference>
<dbReference type="PROSITE" id="PS50052">
    <property type="entry name" value="GUANYLATE_KINASE_2"/>
    <property type="match status" value="1"/>
</dbReference>
<comment type="similarity">
    <text evidence="1">Belongs to the guanylate kinase family.</text>
</comment>
<dbReference type="SMART" id="SM00072">
    <property type="entry name" value="GuKc"/>
    <property type="match status" value="1"/>
</dbReference>
<keyword evidence="4" id="KW-0808">Transferase</keyword>
<sequence>MIFVLSGPSGSGKTTLRELVLKDGLLKKKFVKSISLSTRPKRLGERQGKDYFFISEKEFLRLKRAKKILEWTKYLGYYYGTKKDSFEANLFKGKNIILCLDFKGALRIKKLYPKDTVVILIIPPSVKELRKRIEGRSLSTNQEEILRRLKLAREELKNSSQCDYTLRNINLGRAVKKLKDIILREKGPWVLARRGSNR</sequence>
<dbReference type="GO" id="GO:0005829">
    <property type="term" value="C:cytosol"/>
    <property type="evidence" value="ECO:0007669"/>
    <property type="project" value="TreeGrafter"/>
</dbReference>
<gene>
    <name evidence="10" type="ORF">COX41_01345</name>
</gene>
<evidence type="ECO:0000313" key="10">
    <source>
        <dbReference type="EMBL" id="PIP19727.1"/>
    </source>
</evidence>
<accession>A0A2G9YKF5</accession>
<protein>
    <recommendedName>
        <fullName evidence="3">Guanylate kinase</fullName>
        <ecNumber evidence="2">2.7.4.8</ecNumber>
    </recommendedName>
    <alternativeName>
        <fullName evidence="8">GMP kinase</fullName>
    </alternativeName>
</protein>
<dbReference type="InterPro" id="IPR017665">
    <property type="entry name" value="Guanylate_kinase"/>
</dbReference>
<dbReference type="NCBIfam" id="TIGR03263">
    <property type="entry name" value="guanyl_kin"/>
    <property type="match status" value="1"/>
</dbReference>
<keyword evidence="5" id="KW-0547">Nucleotide-binding</keyword>
<name>A0A2G9YKF5_9BACT</name>
<comment type="caution">
    <text evidence="10">The sequence shown here is derived from an EMBL/GenBank/DDBJ whole genome shotgun (WGS) entry which is preliminary data.</text>
</comment>
<evidence type="ECO:0000256" key="3">
    <source>
        <dbReference type="ARBA" id="ARBA00016296"/>
    </source>
</evidence>
<dbReference type="Proteomes" id="UP000231292">
    <property type="component" value="Unassembled WGS sequence"/>
</dbReference>
<dbReference type="AlphaFoldDB" id="A0A2G9YKF5"/>
<dbReference type="GO" id="GO:0005524">
    <property type="term" value="F:ATP binding"/>
    <property type="evidence" value="ECO:0007669"/>
    <property type="project" value="UniProtKB-KW"/>
</dbReference>
<dbReference type="Pfam" id="PF00625">
    <property type="entry name" value="Guanylate_kin"/>
    <property type="match status" value="1"/>
</dbReference>
<dbReference type="InterPro" id="IPR008145">
    <property type="entry name" value="GK/Ca_channel_bsu"/>
</dbReference>
<dbReference type="FunFam" id="3.30.63.10:FF:000002">
    <property type="entry name" value="Guanylate kinase 1"/>
    <property type="match status" value="1"/>
</dbReference>
<dbReference type="InterPro" id="IPR027417">
    <property type="entry name" value="P-loop_NTPase"/>
</dbReference>
<dbReference type="PROSITE" id="PS00856">
    <property type="entry name" value="GUANYLATE_KINASE_1"/>
    <property type="match status" value="1"/>
</dbReference>